<organism evidence="1 2">
    <name type="scientific">Gigaspora rosea</name>
    <dbReference type="NCBI Taxonomy" id="44941"/>
    <lineage>
        <taxon>Eukaryota</taxon>
        <taxon>Fungi</taxon>
        <taxon>Fungi incertae sedis</taxon>
        <taxon>Mucoromycota</taxon>
        <taxon>Glomeromycotina</taxon>
        <taxon>Glomeromycetes</taxon>
        <taxon>Diversisporales</taxon>
        <taxon>Gigasporaceae</taxon>
        <taxon>Gigaspora</taxon>
    </lineage>
</organism>
<name>A0A397VYB7_9GLOM</name>
<dbReference type="EMBL" id="QKWP01000122">
    <property type="protein sequence ID" value="RIB26821.1"/>
    <property type="molecule type" value="Genomic_DNA"/>
</dbReference>
<proteinExistence type="predicted"/>
<accession>A0A397VYB7</accession>
<keyword evidence="2" id="KW-1185">Reference proteome</keyword>
<sequence>MAKRQKYIINLIFSGYLDETLHFGPFCYSWWISRPSEKNNEPCFLFPICLQTKILLVLNGCDFIIEIGQLNSQFGPHPSYICKCDGIQSELYETPTEAITTVYQQIFKYKSNFSGPEIMGYDTPHIVQEYLNGLPFRVFNYSFNKLRIWIFGINKSHNQKLGFAGHRFKSAFIYTYNKQRSIFFSRNRI</sequence>
<dbReference type="OrthoDB" id="2367707at2759"/>
<dbReference type="Proteomes" id="UP000266673">
    <property type="component" value="Unassembled WGS sequence"/>
</dbReference>
<evidence type="ECO:0000313" key="1">
    <source>
        <dbReference type="EMBL" id="RIB26821.1"/>
    </source>
</evidence>
<protein>
    <submittedName>
        <fullName evidence="1">Uncharacterized protein</fullName>
    </submittedName>
</protein>
<reference evidence="1 2" key="1">
    <citation type="submission" date="2018-06" db="EMBL/GenBank/DDBJ databases">
        <title>Comparative genomics reveals the genomic features of Rhizophagus irregularis, R. cerebriforme, R. diaphanum and Gigaspora rosea, and their symbiotic lifestyle signature.</title>
        <authorList>
            <person name="Morin E."/>
            <person name="San Clemente H."/>
            <person name="Chen E.C.H."/>
            <person name="De La Providencia I."/>
            <person name="Hainaut M."/>
            <person name="Kuo A."/>
            <person name="Kohler A."/>
            <person name="Murat C."/>
            <person name="Tang N."/>
            <person name="Roy S."/>
            <person name="Loubradou J."/>
            <person name="Henrissat B."/>
            <person name="Grigoriev I.V."/>
            <person name="Corradi N."/>
            <person name="Roux C."/>
            <person name="Martin F.M."/>
        </authorList>
    </citation>
    <scope>NUCLEOTIDE SEQUENCE [LARGE SCALE GENOMIC DNA]</scope>
    <source>
        <strain evidence="1 2">DAOM 194757</strain>
    </source>
</reference>
<dbReference type="AlphaFoldDB" id="A0A397VYB7"/>
<evidence type="ECO:0000313" key="2">
    <source>
        <dbReference type="Proteomes" id="UP000266673"/>
    </source>
</evidence>
<gene>
    <name evidence="1" type="ORF">C2G38_2029910</name>
</gene>
<comment type="caution">
    <text evidence="1">The sequence shown here is derived from an EMBL/GenBank/DDBJ whole genome shotgun (WGS) entry which is preliminary data.</text>
</comment>